<dbReference type="Pfam" id="PF06143">
    <property type="entry name" value="Baculo_11_kDa"/>
    <property type="match status" value="1"/>
</dbReference>
<dbReference type="InterPro" id="IPR009313">
    <property type="entry name" value="Baculo_11_kDa"/>
</dbReference>
<keyword evidence="1" id="KW-0812">Transmembrane</keyword>
<reference evidence="3" key="2">
    <citation type="journal article" date="1996" name="Virus Genes">
        <title>The putative LEF-1 proteins from two distinct Choristoneura fumiferana multiple nucleopolyhedroviruses share domain homology to eukaryotic primases.</title>
        <authorList>
            <person name="Barrett J.W."/>
            <person name="Lauzon H.A."/>
            <person name="Mercuri P.S."/>
            <person name="Krell P.J."/>
            <person name="Sohi S.S."/>
            <person name="Arif B.M."/>
        </authorList>
    </citation>
    <scope>NUCLEOTIDE SEQUENCE [LARGE SCALE GENOMIC DNA]</scope>
</reference>
<name>Q6VTN7_NPVCD</name>
<dbReference type="GeneID" id="2943781"/>
<reference evidence="3" key="1">
    <citation type="journal article" date="1995" name="J. Gen. Virol.">
        <title>Characterization, sequencing and phylogeny of the ecdysteroid UDP-glucosyltransferase gene from two distinct nuclear polyhedrosis viruses isolated from Choristoneura fumiferana.</title>
        <authorList>
            <person name="Barrett J.W."/>
            <person name="Krell P.J."/>
            <person name="Arif B.M."/>
        </authorList>
    </citation>
    <scope>NUCLEOTIDE SEQUENCE [LARGE SCALE GENOMIC DNA]</scope>
</reference>
<reference evidence="2 3" key="5">
    <citation type="journal article" date="2005" name="J. Gen. Virol.">
        <title>Gene organization and sequencing of the Choristoneura fumiferana defective nucleopolyhedrovirus genome.</title>
        <authorList>
            <person name="Lauzon H.A."/>
            <person name="Jamieson P.B."/>
            <person name="Krell P.J."/>
            <person name="Arif B.M."/>
        </authorList>
    </citation>
    <scope>NUCLEOTIDE SEQUENCE [LARGE SCALE GENOMIC DNA]</scope>
</reference>
<proteinExistence type="predicted"/>
<reference evidence="3" key="3">
    <citation type="journal article" date="1999" name="J. Gen. Virol.">
        <title>Molecular analysis of the p48 gene of Choristoneura fumiferana multicapsid nucleopolyhedroviruses CfMNPV and CfDEFNPV.</title>
        <authorList>
            <person name="Li X."/>
            <person name="Lauzon H.A."/>
            <person name="Sohi S.S."/>
            <person name="Palli S.R."/>
            <person name="Retnakaran A."/>
            <person name="Arif B.M."/>
        </authorList>
    </citation>
    <scope>NUCLEOTIDE SEQUENCE [LARGE SCALE GENOMIC DNA]</scope>
</reference>
<keyword evidence="1" id="KW-1133">Transmembrane helix</keyword>
<evidence type="ECO:0000313" key="3">
    <source>
        <dbReference type="Proteomes" id="UP000202937"/>
    </source>
</evidence>
<dbReference type="KEGG" id="vg:2943781"/>
<evidence type="ECO:0008006" key="4">
    <source>
        <dbReference type="Google" id="ProtNLM"/>
    </source>
</evidence>
<keyword evidence="3" id="KW-1185">Reference proteome</keyword>
<dbReference type="EMBL" id="AY327402">
    <property type="protein sequence ID" value="AAQ91749.1"/>
    <property type="molecule type" value="Genomic_DNA"/>
</dbReference>
<keyword evidence="1" id="KW-0472">Membrane</keyword>
<dbReference type="RefSeq" id="NP_932711.1">
    <property type="nucleotide sequence ID" value="NC_005137.2"/>
</dbReference>
<protein>
    <recommendedName>
        <fullName evidence="4">Ac108</fullName>
    </recommendedName>
</protein>
<dbReference type="Proteomes" id="UP000202937">
    <property type="component" value="Segment"/>
</dbReference>
<organism evidence="2 3">
    <name type="scientific">Choristoneura fumiferana defective polyhedrosis virus</name>
    <name type="common">Cfdef</name>
    <dbReference type="NCBI Taxonomy" id="74660"/>
    <lineage>
        <taxon>Viruses</taxon>
        <taxon>Viruses incertae sedis</taxon>
        <taxon>Naldaviricetes</taxon>
        <taxon>Lefavirales</taxon>
        <taxon>Baculoviridae</taxon>
        <taxon>Alphabaculovirus</taxon>
        <taxon>Alphabaculovirus alterchofumiferanae</taxon>
    </lineage>
</organism>
<sequence>MPCTTTTFCKNMATPSHVVARLGGGRAGNPIIEAIRNHASPTDGDQLSQFVTRNRSLITEFVLVLCGFLVVVMIVLFFMLLVVIMTNAQAVETERVQFEKALLKNYGVALNQMHKKIME</sequence>
<organismHost>
    <name type="scientific">Lepidoptera</name>
    <name type="common">moths &amp; butterflies</name>
    <dbReference type="NCBI Taxonomy" id="7088"/>
</organismHost>
<evidence type="ECO:0000256" key="1">
    <source>
        <dbReference type="SAM" id="Phobius"/>
    </source>
</evidence>
<evidence type="ECO:0000313" key="2">
    <source>
        <dbReference type="EMBL" id="AAQ91749.1"/>
    </source>
</evidence>
<dbReference type="OrthoDB" id="21627at10239"/>
<reference evidence="2 3" key="4">
    <citation type="journal article" date="2000" name="Virology">
        <title>Characterization of an overexpressed spindle protein during a baculovirus infection.</title>
        <authorList>
            <person name="Li X."/>
            <person name="Barrett J."/>
            <person name="Pang A."/>
            <person name="Klose R.J."/>
            <person name="Krell P.J."/>
            <person name="Arif B.M."/>
        </authorList>
    </citation>
    <scope>NUCLEOTIDE SEQUENCE [LARGE SCALE GENOMIC DNA]</scope>
</reference>
<accession>Q6VTN7</accession>
<feature type="transmembrane region" description="Helical" evidence="1">
    <location>
        <begin position="61"/>
        <end position="85"/>
    </location>
</feature>